<dbReference type="EMBL" id="CP103424">
    <property type="protein sequence ID" value="UWD35268.1"/>
    <property type="molecule type" value="Genomic_DNA"/>
</dbReference>
<evidence type="ECO:0000313" key="2">
    <source>
        <dbReference type="Proteomes" id="UP001059819"/>
    </source>
</evidence>
<organism evidence="1 2">
    <name type="scientific">Mycoplasma cottewii</name>
    <dbReference type="NCBI Taxonomy" id="51364"/>
    <lineage>
        <taxon>Bacteria</taxon>
        <taxon>Bacillati</taxon>
        <taxon>Mycoplasmatota</taxon>
        <taxon>Mollicutes</taxon>
        <taxon>Mycoplasmataceae</taxon>
        <taxon>Mycoplasma</taxon>
    </lineage>
</organism>
<reference evidence="1" key="1">
    <citation type="submission" date="2022-08" db="EMBL/GenBank/DDBJ databases">
        <title>Complete genome sequence of Mycoplasma cottewii type strain VIS.</title>
        <authorList>
            <person name="Spergser J."/>
        </authorList>
    </citation>
    <scope>NUCLEOTIDE SEQUENCE</scope>
    <source>
        <strain evidence="1">VIS</strain>
    </source>
</reference>
<accession>A0ABY5TX60</accession>
<name>A0ABY5TX60_9MOLU</name>
<dbReference type="RefSeq" id="WP_259430415.1">
    <property type="nucleotide sequence ID" value="NZ_CP103424.1"/>
</dbReference>
<keyword evidence="2" id="KW-1185">Reference proteome</keyword>
<gene>
    <name evidence="1" type="ORF">NX779_01360</name>
</gene>
<proteinExistence type="predicted"/>
<protein>
    <submittedName>
        <fullName evidence="1">Uncharacterized protein</fullName>
    </submittedName>
</protein>
<dbReference type="Proteomes" id="UP001059819">
    <property type="component" value="Chromosome"/>
</dbReference>
<sequence>MKKAILVATSCAGVLGGTPLITHSSSIFNSNNKITEKYWQNVNLTDLKNREDFTKFLKHNQILSKKDSVRTKADYSQQKQDVSSFLDQAQEKLSKDDQKNASKIQQAKEQLSNSLNKSTKQALDNNVNFDKNQAKVYSDLKSKIGQDIETAISKTDEIDYIFGKYFTPKTEDADLKKETVLYDLNLSYDDTYKDAVEKLQEYINKQEQSQNNNINVKLSLLNHSDANKKLFDEKDDTFFDLAVNKVANQIGVVIDYNNQTKKAAFGVKQIKLEKDKKTIFASSSDNLTSKTMSALFAGDKKIEIEQDIDTSKSLEEVFESTQEMVTERFQENNQSKNDNKNLLKSSSKVNDTFKVNFDTSKFKDLDLNKPIFENHELMASVFNRNLDIPLKVTNTTTGETLTVGSFKPKLEMDVVSFFECMDAVQKDNSSSLPIKFNLKGDDEKYGTDTTIGQVAKYMEKAVEDLVGKYAFIVKTDDGVDLKTKLQKQINHGKRFSDTEFKAEGIKLGYLTNRGAFRTVADGNVVLGNVKASPTVKAIEQLKDVFTDQLSNIYDPKTALIIASTTEFGIAALEALYLATTWAVTTPIDKFMGGLVGILSAGLGTFSTVSAVNFVNSINKVEGLVDKDTSEINDFKNYKRQILRELANAQFWVTLSRDFLSGMAAALTGGGVINQIFKRYAKLPSVGVAIETAAEASDKVAQLRSFASFVAKVNLELFAASSIAIAGRVVKAASSFNSAIEAIQKVNLEE</sequence>
<evidence type="ECO:0000313" key="1">
    <source>
        <dbReference type="EMBL" id="UWD35268.1"/>
    </source>
</evidence>